<organism evidence="2 3">
    <name type="scientific">Streptomyces dysideae</name>
    <dbReference type="NCBI Taxonomy" id="909626"/>
    <lineage>
        <taxon>Bacteria</taxon>
        <taxon>Bacillati</taxon>
        <taxon>Actinomycetota</taxon>
        <taxon>Actinomycetes</taxon>
        <taxon>Kitasatosporales</taxon>
        <taxon>Streptomycetaceae</taxon>
        <taxon>Streptomyces</taxon>
    </lineage>
</organism>
<dbReference type="EMBL" id="LMXB01000083">
    <property type="protein sequence ID" value="KUO16797.1"/>
    <property type="molecule type" value="Genomic_DNA"/>
</dbReference>
<evidence type="ECO:0000313" key="2">
    <source>
        <dbReference type="EMBL" id="KUO16797.1"/>
    </source>
</evidence>
<proteinExistence type="predicted"/>
<name>A0A101UTY6_9ACTN</name>
<reference evidence="2 3" key="1">
    <citation type="submission" date="2015-10" db="EMBL/GenBank/DDBJ databases">
        <title>Draft genome sequence of Streptomyces sp. RV15, isolated from a marine sponge.</title>
        <authorList>
            <person name="Ruckert C."/>
            <person name="Abdelmohsen U.R."/>
            <person name="Winkler A."/>
            <person name="Hentschel U."/>
            <person name="Kalinowski J."/>
            <person name="Kampfer P."/>
            <person name="Glaeser S."/>
        </authorList>
    </citation>
    <scope>NUCLEOTIDE SEQUENCE [LARGE SCALE GENOMIC DNA]</scope>
    <source>
        <strain evidence="2 3">RV15</strain>
    </source>
</reference>
<evidence type="ECO:0000256" key="1">
    <source>
        <dbReference type="SAM" id="MobiDB-lite"/>
    </source>
</evidence>
<sequence length="168" mass="17339">MGLKPAELWSRFDGQGGSCFRCERTGLPVTEIGDITVAGETFALQAWRGLVDGRSRAPAGSTNASCPPWPRRPFDPGQPSVAGIAEEEAVGDQQDQGAADGRAPGGEVEELVLYGPVEELGGEPAAGEGSGDADEGGADEAARIATGQKNFGDRSGQEFQAGQPRRPG</sequence>
<feature type="compositionally biased region" description="Low complexity" evidence="1">
    <location>
        <begin position="118"/>
        <end position="127"/>
    </location>
</feature>
<protein>
    <submittedName>
        <fullName evidence="2">Uncharacterized protein</fullName>
    </submittedName>
</protein>
<gene>
    <name evidence="2" type="ORF">AQJ91_34090</name>
</gene>
<dbReference type="Proteomes" id="UP000053260">
    <property type="component" value="Unassembled WGS sequence"/>
</dbReference>
<keyword evidence="3" id="KW-1185">Reference proteome</keyword>
<evidence type="ECO:0000313" key="3">
    <source>
        <dbReference type="Proteomes" id="UP000053260"/>
    </source>
</evidence>
<comment type="caution">
    <text evidence="2">The sequence shown here is derived from an EMBL/GenBank/DDBJ whole genome shotgun (WGS) entry which is preliminary data.</text>
</comment>
<feature type="region of interest" description="Disordered" evidence="1">
    <location>
        <begin position="54"/>
        <end position="168"/>
    </location>
</feature>
<dbReference type="AlphaFoldDB" id="A0A101UTY6"/>
<accession>A0A101UTY6</accession>